<dbReference type="AlphaFoldDB" id="A0A8T4KZV6"/>
<gene>
    <name evidence="2" type="ORF">J4224_05090</name>
</gene>
<reference evidence="2" key="2">
    <citation type="submission" date="2021-05" db="EMBL/GenBank/DDBJ databases">
        <title>Protein family content uncovers lineage relationships and bacterial pathway maintenance mechanisms in DPANN archaea.</title>
        <authorList>
            <person name="Castelle C.J."/>
            <person name="Meheust R."/>
            <person name="Jaffe A.L."/>
            <person name="Seitz K."/>
            <person name="Gong X."/>
            <person name="Baker B.J."/>
            <person name="Banfield J.F."/>
        </authorList>
    </citation>
    <scope>NUCLEOTIDE SEQUENCE</scope>
    <source>
        <strain evidence="2">RIFCSPHIGHO2_01_FULL_GW2011_AR10_43_9</strain>
    </source>
</reference>
<dbReference type="SUPFAM" id="SSF143011">
    <property type="entry name" value="RelE-like"/>
    <property type="match status" value="1"/>
</dbReference>
<accession>A0A8T4KZV6</accession>
<dbReference type="Gene3D" id="3.30.2310.20">
    <property type="entry name" value="RelE-like"/>
    <property type="match status" value="1"/>
</dbReference>
<dbReference type="Pfam" id="PF05016">
    <property type="entry name" value="ParE_toxin"/>
    <property type="match status" value="1"/>
</dbReference>
<protein>
    <submittedName>
        <fullName evidence="2">Type II toxin-antitoxin system RelE/ParE family toxin</fullName>
    </submittedName>
</protein>
<evidence type="ECO:0000313" key="3">
    <source>
        <dbReference type="Proteomes" id="UP000683213"/>
    </source>
</evidence>
<keyword evidence="1" id="KW-1277">Toxin-antitoxin system</keyword>
<evidence type="ECO:0000256" key="1">
    <source>
        <dbReference type="ARBA" id="ARBA00022649"/>
    </source>
</evidence>
<dbReference type="EMBL" id="JAGVWF010000077">
    <property type="protein sequence ID" value="MBS3059767.1"/>
    <property type="molecule type" value="Genomic_DNA"/>
</dbReference>
<name>A0A8T4KZV6_9ARCH</name>
<dbReference type="Proteomes" id="UP000683213">
    <property type="component" value="Unassembled WGS sequence"/>
</dbReference>
<dbReference type="InterPro" id="IPR035093">
    <property type="entry name" value="RelE/ParE_toxin_dom_sf"/>
</dbReference>
<reference evidence="2" key="1">
    <citation type="submission" date="2021-03" db="EMBL/GenBank/DDBJ databases">
        <authorList>
            <person name="Jaffe A."/>
        </authorList>
    </citation>
    <scope>NUCLEOTIDE SEQUENCE</scope>
    <source>
        <strain evidence="2">RIFCSPHIGHO2_01_FULL_GW2011_AR10_43_9</strain>
    </source>
</reference>
<organism evidence="2 3">
    <name type="scientific">Candidatus Iainarchaeum sp</name>
    <dbReference type="NCBI Taxonomy" id="3101447"/>
    <lineage>
        <taxon>Archaea</taxon>
        <taxon>Candidatus Iainarchaeota</taxon>
        <taxon>Candidatus Iainarchaeia</taxon>
        <taxon>Candidatus Iainarchaeales</taxon>
        <taxon>Candidatus Iainarchaeaceae</taxon>
        <taxon>Candidatus Iainarchaeum</taxon>
    </lineage>
</organism>
<evidence type="ECO:0000313" key="2">
    <source>
        <dbReference type="EMBL" id="MBS3059767.1"/>
    </source>
</evidence>
<dbReference type="PANTHER" id="PTHR38813:SF1">
    <property type="entry name" value="TOXIN RELE1-RELATED"/>
    <property type="match status" value="1"/>
</dbReference>
<dbReference type="PANTHER" id="PTHR38813">
    <property type="match status" value="1"/>
</dbReference>
<comment type="caution">
    <text evidence="2">The sequence shown here is derived from an EMBL/GenBank/DDBJ whole genome shotgun (WGS) entry which is preliminary data.</text>
</comment>
<proteinExistence type="predicted"/>
<dbReference type="InterPro" id="IPR007712">
    <property type="entry name" value="RelE/ParE_toxin"/>
</dbReference>
<dbReference type="InterPro" id="IPR052747">
    <property type="entry name" value="TA_system_RelE_toxin"/>
</dbReference>
<sequence length="67" mass="8027">MAEFKVFLSMLKTNPVPTQYFDVTKISGSSSNYRIRIGQYRILYIVLWQEKIIKVFDIDRRDENTYS</sequence>